<evidence type="ECO:0000256" key="4">
    <source>
        <dbReference type="ARBA" id="ARBA00022989"/>
    </source>
</evidence>
<dbReference type="InterPro" id="IPR015414">
    <property type="entry name" value="TMEM64"/>
</dbReference>
<proteinExistence type="inferred from homology"/>
<keyword evidence="2 6" id="KW-1003">Cell membrane</keyword>
<evidence type="ECO:0000256" key="2">
    <source>
        <dbReference type="ARBA" id="ARBA00022475"/>
    </source>
</evidence>
<keyword evidence="5 6" id="KW-0472">Membrane</keyword>
<keyword evidence="4 6" id="KW-1133">Transmembrane helix</keyword>
<feature type="transmembrane region" description="Helical" evidence="6">
    <location>
        <begin position="167"/>
        <end position="187"/>
    </location>
</feature>
<dbReference type="RefSeq" id="WP_112120997.1">
    <property type="nucleotide sequence ID" value="NZ_PRLF01000003.1"/>
</dbReference>
<comment type="caution">
    <text evidence="8">The sequence shown here is derived from an EMBL/GenBank/DDBJ whole genome shotgun (WGS) entry which is preliminary data.</text>
</comment>
<evidence type="ECO:0000256" key="3">
    <source>
        <dbReference type="ARBA" id="ARBA00022692"/>
    </source>
</evidence>
<feature type="transmembrane region" description="Helical" evidence="6">
    <location>
        <begin position="81"/>
        <end position="103"/>
    </location>
</feature>
<sequence length="220" mass="24831">MMQPARERPGTAAQKGIGRRMQTALMGWVHQLGTLEYWEALLVGFEGLGPLVPILLAMVESFFPPLPLIAIVALNVAAHGGLLGFLYSWAGVALGGIIMFLFWRRLIKRFFWKVASRSPKLEKAQQWVNRFDTSSLFMLSLLPFTPTSFMHFAFGMSDFDEKRYLRAVLLGKGLMVAMMAVFGQSLVSSLKNPGYLVLAVLLWGGMYWVSKRFCRKHHLE</sequence>
<feature type="transmembrane region" description="Helical" evidence="6">
    <location>
        <begin position="136"/>
        <end position="155"/>
    </location>
</feature>
<accession>A0A329UUC9</accession>
<dbReference type="EMBL" id="PRLF01000003">
    <property type="protein sequence ID" value="RAW66378.1"/>
    <property type="molecule type" value="Genomic_DNA"/>
</dbReference>
<keyword evidence="3 6" id="KW-0812">Transmembrane</keyword>
<evidence type="ECO:0000313" key="9">
    <source>
        <dbReference type="Proteomes" id="UP000250550"/>
    </source>
</evidence>
<dbReference type="PANTHER" id="PTHR12677:SF55">
    <property type="entry name" value="UNDECAPRENYL PHOSPHATE TRANSPORTER SAOUHSC_00901-RELATED"/>
    <property type="match status" value="1"/>
</dbReference>
<evidence type="ECO:0000259" key="7">
    <source>
        <dbReference type="Pfam" id="PF09335"/>
    </source>
</evidence>
<feature type="transmembrane region" description="Helical" evidence="6">
    <location>
        <begin position="51"/>
        <end position="74"/>
    </location>
</feature>
<evidence type="ECO:0000256" key="1">
    <source>
        <dbReference type="ARBA" id="ARBA00004651"/>
    </source>
</evidence>
<reference evidence="8 9" key="1">
    <citation type="submission" date="2018-02" db="EMBL/GenBank/DDBJ databases">
        <title>Complete genome sequencing of Faecalibacterium prausnitzii strains isolated from the human gut.</title>
        <authorList>
            <person name="Fitzgerald B.C."/>
            <person name="Shkoporov A.N."/>
            <person name="Ross P.R."/>
            <person name="Hill C."/>
        </authorList>
    </citation>
    <scope>NUCLEOTIDE SEQUENCE [LARGE SCALE GENOMIC DNA]</scope>
    <source>
        <strain evidence="8 9">APC924/119</strain>
    </source>
</reference>
<dbReference type="PANTHER" id="PTHR12677">
    <property type="entry name" value="GOLGI APPARATUS MEMBRANE PROTEIN TVP38-RELATED"/>
    <property type="match status" value="1"/>
</dbReference>
<dbReference type="AlphaFoldDB" id="A0A329UUC9"/>
<organism evidence="8 9">
    <name type="scientific">Faecalibacterium prausnitzii</name>
    <dbReference type="NCBI Taxonomy" id="853"/>
    <lineage>
        <taxon>Bacteria</taxon>
        <taxon>Bacillati</taxon>
        <taxon>Bacillota</taxon>
        <taxon>Clostridia</taxon>
        <taxon>Eubacteriales</taxon>
        <taxon>Oscillospiraceae</taxon>
        <taxon>Faecalibacterium</taxon>
    </lineage>
</organism>
<dbReference type="GO" id="GO:0005886">
    <property type="term" value="C:plasma membrane"/>
    <property type="evidence" value="ECO:0007669"/>
    <property type="project" value="UniProtKB-SubCell"/>
</dbReference>
<dbReference type="Pfam" id="PF09335">
    <property type="entry name" value="VTT_dom"/>
    <property type="match status" value="1"/>
</dbReference>
<evidence type="ECO:0000313" key="8">
    <source>
        <dbReference type="EMBL" id="RAW66378.1"/>
    </source>
</evidence>
<evidence type="ECO:0000256" key="5">
    <source>
        <dbReference type="ARBA" id="ARBA00023136"/>
    </source>
</evidence>
<gene>
    <name evidence="8" type="ORF">C4N21_03465</name>
</gene>
<comment type="subcellular location">
    <subcellularLocation>
        <location evidence="1 6">Cell membrane</location>
        <topology evidence="1 6">Multi-pass membrane protein</topology>
    </subcellularLocation>
</comment>
<dbReference type="InterPro" id="IPR032816">
    <property type="entry name" value="VTT_dom"/>
</dbReference>
<feature type="domain" description="VTT" evidence="7">
    <location>
        <begin position="70"/>
        <end position="184"/>
    </location>
</feature>
<protein>
    <recommendedName>
        <fullName evidence="6">TVP38/TMEM64 family membrane protein</fullName>
    </recommendedName>
</protein>
<comment type="similarity">
    <text evidence="6">Belongs to the TVP38/TMEM64 family.</text>
</comment>
<dbReference type="Proteomes" id="UP000250550">
    <property type="component" value="Unassembled WGS sequence"/>
</dbReference>
<name>A0A329UUC9_9FIRM</name>
<feature type="transmembrane region" description="Helical" evidence="6">
    <location>
        <begin position="193"/>
        <end position="210"/>
    </location>
</feature>
<evidence type="ECO:0000256" key="6">
    <source>
        <dbReference type="RuleBase" id="RU366058"/>
    </source>
</evidence>